<accession>A0A6G1JL19</accession>
<proteinExistence type="predicted"/>
<evidence type="ECO:0000259" key="2">
    <source>
        <dbReference type="PROSITE" id="PS50076"/>
    </source>
</evidence>
<dbReference type="Proteomes" id="UP000799291">
    <property type="component" value="Unassembled WGS sequence"/>
</dbReference>
<feature type="compositionally biased region" description="Low complexity" evidence="1">
    <location>
        <begin position="112"/>
        <end position="127"/>
    </location>
</feature>
<dbReference type="OrthoDB" id="10250354at2759"/>
<evidence type="ECO:0000313" key="4">
    <source>
        <dbReference type="Proteomes" id="UP000799291"/>
    </source>
</evidence>
<dbReference type="InterPro" id="IPR036869">
    <property type="entry name" value="J_dom_sf"/>
</dbReference>
<reference evidence="3" key="1">
    <citation type="journal article" date="2020" name="Stud. Mycol.">
        <title>101 Dothideomycetes genomes: a test case for predicting lifestyles and emergence of pathogens.</title>
        <authorList>
            <person name="Haridas S."/>
            <person name="Albert R."/>
            <person name="Binder M."/>
            <person name="Bloem J."/>
            <person name="Labutti K."/>
            <person name="Salamov A."/>
            <person name="Andreopoulos B."/>
            <person name="Baker S."/>
            <person name="Barry K."/>
            <person name="Bills G."/>
            <person name="Bluhm B."/>
            <person name="Cannon C."/>
            <person name="Castanera R."/>
            <person name="Culley D."/>
            <person name="Daum C."/>
            <person name="Ezra D."/>
            <person name="Gonzalez J."/>
            <person name="Henrissat B."/>
            <person name="Kuo A."/>
            <person name="Liang C."/>
            <person name="Lipzen A."/>
            <person name="Lutzoni F."/>
            <person name="Magnuson J."/>
            <person name="Mondo S."/>
            <person name="Nolan M."/>
            <person name="Ohm R."/>
            <person name="Pangilinan J."/>
            <person name="Park H.-J."/>
            <person name="Ramirez L."/>
            <person name="Alfaro M."/>
            <person name="Sun H."/>
            <person name="Tritt A."/>
            <person name="Yoshinaga Y."/>
            <person name="Zwiers L.-H."/>
            <person name="Turgeon B."/>
            <person name="Goodwin S."/>
            <person name="Spatafora J."/>
            <person name="Crous P."/>
            <person name="Grigoriev I."/>
        </authorList>
    </citation>
    <scope>NUCLEOTIDE SEQUENCE</scope>
    <source>
        <strain evidence="3">CBS 122367</strain>
    </source>
</reference>
<dbReference type="AlphaFoldDB" id="A0A6G1JL19"/>
<name>A0A6G1JL19_9PLEO</name>
<dbReference type="Gene3D" id="1.10.287.110">
    <property type="entry name" value="DnaJ domain"/>
    <property type="match status" value="1"/>
</dbReference>
<dbReference type="CDD" id="cd06257">
    <property type="entry name" value="DnaJ"/>
    <property type="match status" value="1"/>
</dbReference>
<sequence>MSTDYHVPGIPPTTTPDEIKRAYHKCMMANHSDKTVRLPNDEREKRVAKAKQAVLAWEGLRNPEEKRRYDIRLPRDMFYSPGERQAPPHAERREYYQTLSQTNPQAFHEPRYQPNPQRARRPQAPSPNLRPQTAMSASAT</sequence>
<dbReference type="InterPro" id="IPR001623">
    <property type="entry name" value="DnaJ_domain"/>
</dbReference>
<feature type="region of interest" description="Disordered" evidence="1">
    <location>
        <begin position="74"/>
        <end position="140"/>
    </location>
</feature>
<gene>
    <name evidence="3" type="ORF">K458DRAFT_455135</name>
</gene>
<dbReference type="SUPFAM" id="SSF46565">
    <property type="entry name" value="Chaperone J-domain"/>
    <property type="match status" value="1"/>
</dbReference>
<protein>
    <recommendedName>
        <fullName evidence="2">J domain-containing protein</fullName>
    </recommendedName>
</protein>
<organism evidence="3 4">
    <name type="scientific">Lentithecium fluviatile CBS 122367</name>
    <dbReference type="NCBI Taxonomy" id="1168545"/>
    <lineage>
        <taxon>Eukaryota</taxon>
        <taxon>Fungi</taxon>
        <taxon>Dikarya</taxon>
        <taxon>Ascomycota</taxon>
        <taxon>Pezizomycotina</taxon>
        <taxon>Dothideomycetes</taxon>
        <taxon>Pleosporomycetidae</taxon>
        <taxon>Pleosporales</taxon>
        <taxon>Massarineae</taxon>
        <taxon>Lentitheciaceae</taxon>
        <taxon>Lentithecium</taxon>
    </lineage>
</organism>
<dbReference type="Pfam" id="PF00226">
    <property type="entry name" value="DnaJ"/>
    <property type="match status" value="1"/>
</dbReference>
<evidence type="ECO:0000313" key="3">
    <source>
        <dbReference type="EMBL" id="KAF2690930.1"/>
    </source>
</evidence>
<dbReference type="PROSITE" id="PS50076">
    <property type="entry name" value="DNAJ_2"/>
    <property type="match status" value="1"/>
</dbReference>
<evidence type="ECO:0000256" key="1">
    <source>
        <dbReference type="SAM" id="MobiDB-lite"/>
    </source>
</evidence>
<keyword evidence="4" id="KW-1185">Reference proteome</keyword>
<dbReference type="EMBL" id="MU005570">
    <property type="protein sequence ID" value="KAF2690930.1"/>
    <property type="molecule type" value="Genomic_DNA"/>
</dbReference>
<feature type="domain" description="J" evidence="2">
    <location>
        <begin position="3"/>
        <end position="73"/>
    </location>
</feature>
<feature type="compositionally biased region" description="Polar residues" evidence="1">
    <location>
        <begin position="129"/>
        <end position="140"/>
    </location>
</feature>